<gene>
    <name evidence="1" type="ORF">BT63DRAFT_412466</name>
</gene>
<dbReference type="Proteomes" id="UP000799302">
    <property type="component" value="Unassembled WGS sequence"/>
</dbReference>
<sequence length="225" mass="25553">MISEGTAACSAPVLSSFGTRAFFPNLSTHRLLVLPQLLIGCDHAAFILQLQSAERARISMHLNHVGQSAERDSRSSWQDLSHGLRWRIALPSGFEGTCDSHKARALEKSLRYKYSYWKSERHIQIGNTEFSGNIKIELVGIYRDNLPNLPLNRSQGRDSRRLYFLPVHIAYSPSRPPKYGQDYPYTALQFFPGLCEAFYQVSKTGAANRQITLNIKLNENSHDRK</sequence>
<dbReference type="AlphaFoldDB" id="A0A6A6UKL7"/>
<reference evidence="1" key="1">
    <citation type="journal article" date="2020" name="Stud. Mycol.">
        <title>101 Dothideomycetes genomes: a test case for predicting lifestyles and emergence of pathogens.</title>
        <authorList>
            <person name="Haridas S."/>
            <person name="Albert R."/>
            <person name="Binder M."/>
            <person name="Bloem J."/>
            <person name="Labutti K."/>
            <person name="Salamov A."/>
            <person name="Andreopoulos B."/>
            <person name="Baker S."/>
            <person name="Barry K."/>
            <person name="Bills G."/>
            <person name="Bluhm B."/>
            <person name="Cannon C."/>
            <person name="Castanera R."/>
            <person name="Culley D."/>
            <person name="Daum C."/>
            <person name="Ezra D."/>
            <person name="Gonzalez J."/>
            <person name="Henrissat B."/>
            <person name="Kuo A."/>
            <person name="Liang C."/>
            <person name="Lipzen A."/>
            <person name="Lutzoni F."/>
            <person name="Magnuson J."/>
            <person name="Mondo S."/>
            <person name="Nolan M."/>
            <person name="Ohm R."/>
            <person name="Pangilinan J."/>
            <person name="Park H.-J."/>
            <person name="Ramirez L."/>
            <person name="Alfaro M."/>
            <person name="Sun H."/>
            <person name="Tritt A."/>
            <person name="Yoshinaga Y."/>
            <person name="Zwiers L.-H."/>
            <person name="Turgeon B."/>
            <person name="Goodwin S."/>
            <person name="Spatafora J."/>
            <person name="Crous P."/>
            <person name="Grigoriev I."/>
        </authorList>
    </citation>
    <scope>NUCLEOTIDE SEQUENCE</scope>
    <source>
        <strain evidence="1">CBS 115976</strain>
    </source>
</reference>
<keyword evidence="2" id="KW-1185">Reference proteome</keyword>
<evidence type="ECO:0000313" key="1">
    <source>
        <dbReference type="EMBL" id="KAF2671434.1"/>
    </source>
</evidence>
<proteinExistence type="predicted"/>
<name>A0A6A6UKL7_9PEZI</name>
<accession>A0A6A6UKL7</accession>
<organism evidence="1 2">
    <name type="scientific">Microthyrium microscopicum</name>
    <dbReference type="NCBI Taxonomy" id="703497"/>
    <lineage>
        <taxon>Eukaryota</taxon>
        <taxon>Fungi</taxon>
        <taxon>Dikarya</taxon>
        <taxon>Ascomycota</taxon>
        <taxon>Pezizomycotina</taxon>
        <taxon>Dothideomycetes</taxon>
        <taxon>Dothideomycetes incertae sedis</taxon>
        <taxon>Microthyriales</taxon>
        <taxon>Microthyriaceae</taxon>
        <taxon>Microthyrium</taxon>
    </lineage>
</organism>
<dbReference type="EMBL" id="MU004233">
    <property type="protein sequence ID" value="KAF2671434.1"/>
    <property type="molecule type" value="Genomic_DNA"/>
</dbReference>
<protein>
    <submittedName>
        <fullName evidence="1">Uncharacterized protein</fullName>
    </submittedName>
</protein>
<evidence type="ECO:0000313" key="2">
    <source>
        <dbReference type="Proteomes" id="UP000799302"/>
    </source>
</evidence>